<evidence type="ECO:0000256" key="1">
    <source>
        <dbReference type="SAM" id="Phobius"/>
    </source>
</evidence>
<reference evidence="2 3" key="1">
    <citation type="submission" date="2018-08" db="EMBL/GenBank/DDBJ databases">
        <title>Genome and evolution of the arbuscular mycorrhizal fungus Diversispora epigaea (formerly Glomus versiforme) and its bacterial endosymbionts.</title>
        <authorList>
            <person name="Sun X."/>
            <person name="Fei Z."/>
            <person name="Harrison M."/>
        </authorList>
    </citation>
    <scope>NUCLEOTIDE SEQUENCE [LARGE SCALE GENOMIC DNA]</scope>
    <source>
        <strain evidence="2 3">IT104</strain>
    </source>
</reference>
<dbReference type="AlphaFoldDB" id="A0A397IPQ9"/>
<feature type="transmembrane region" description="Helical" evidence="1">
    <location>
        <begin position="192"/>
        <end position="217"/>
    </location>
</feature>
<protein>
    <submittedName>
        <fullName evidence="2">Uncharacterized protein</fullName>
    </submittedName>
</protein>
<accession>A0A397IPQ9</accession>
<comment type="caution">
    <text evidence="2">The sequence shown here is derived from an EMBL/GenBank/DDBJ whole genome shotgun (WGS) entry which is preliminary data.</text>
</comment>
<keyword evidence="3" id="KW-1185">Reference proteome</keyword>
<dbReference type="Proteomes" id="UP000266861">
    <property type="component" value="Unassembled WGS sequence"/>
</dbReference>
<sequence>MTTTFENIKAKRGYMLFLLTPITESQKTMTTTFENIKAKRGYSESISISTGITATIISTIRPTVISIFTQPDIPSQTTITSRFTCSSCLIDTSVNTKSQGSISTSTSSDQPGSIVTTIFPSTLISGSNIIISYQATSFFSTITILIPGYTYAYNLTRSAYRPASTVVVIKEVTALIQIASTSTVNPVPINTLLIGIGAGIISAVVLICIASFVFIYCKRSNILRIDKY</sequence>
<keyword evidence="1" id="KW-0472">Membrane</keyword>
<keyword evidence="1" id="KW-1133">Transmembrane helix</keyword>
<evidence type="ECO:0000313" key="3">
    <source>
        <dbReference type="Proteomes" id="UP000266861"/>
    </source>
</evidence>
<proteinExistence type="predicted"/>
<evidence type="ECO:0000313" key="2">
    <source>
        <dbReference type="EMBL" id="RHZ78009.1"/>
    </source>
</evidence>
<gene>
    <name evidence="2" type="ORF">Glove_168g188</name>
</gene>
<organism evidence="2 3">
    <name type="scientific">Diversispora epigaea</name>
    <dbReference type="NCBI Taxonomy" id="1348612"/>
    <lineage>
        <taxon>Eukaryota</taxon>
        <taxon>Fungi</taxon>
        <taxon>Fungi incertae sedis</taxon>
        <taxon>Mucoromycota</taxon>
        <taxon>Glomeromycotina</taxon>
        <taxon>Glomeromycetes</taxon>
        <taxon>Diversisporales</taxon>
        <taxon>Diversisporaceae</taxon>
        <taxon>Diversispora</taxon>
    </lineage>
</organism>
<dbReference type="EMBL" id="PQFF01000158">
    <property type="protein sequence ID" value="RHZ78009.1"/>
    <property type="molecule type" value="Genomic_DNA"/>
</dbReference>
<name>A0A397IPQ9_9GLOM</name>
<keyword evidence="1" id="KW-0812">Transmembrane</keyword>